<dbReference type="GO" id="GO:0012505">
    <property type="term" value="C:endomembrane system"/>
    <property type="evidence" value="ECO:0007669"/>
    <property type="project" value="UniProtKB-SubCell"/>
</dbReference>
<dbReference type="EMBL" id="AAVT01000002">
    <property type="protein sequence ID" value="EAW31924.1"/>
    <property type="molecule type" value="Genomic_DNA"/>
</dbReference>
<keyword evidence="2 5" id="KW-0812">Transmembrane</keyword>
<dbReference type="AlphaFoldDB" id="A0YBJ4"/>
<evidence type="ECO:0000259" key="6">
    <source>
        <dbReference type="PROSITE" id="PS50850"/>
    </source>
</evidence>
<evidence type="ECO:0000256" key="2">
    <source>
        <dbReference type="ARBA" id="ARBA00022692"/>
    </source>
</evidence>
<feature type="transmembrane region" description="Helical" evidence="5">
    <location>
        <begin position="20"/>
        <end position="39"/>
    </location>
</feature>
<feature type="transmembrane region" description="Helical" evidence="5">
    <location>
        <begin position="332"/>
        <end position="357"/>
    </location>
</feature>
<keyword evidence="4 5" id="KW-0472">Membrane</keyword>
<dbReference type="InterPro" id="IPR020846">
    <property type="entry name" value="MFS_dom"/>
</dbReference>
<feature type="transmembrane region" description="Helical" evidence="5">
    <location>
        <begin position="110"/>
        <end position="135"/>
    </location>
</feature>
<feature type="transmembrane region" description="Helical" evidence="5">
    <location>
        <begin position="267"/>
        <end position="287"/>
    </location>
</feature>
<dbReference type="PANTHER" id="PTHR43826:SF3">
    <property type="entry name" value="GLUCOSE-6-PHOSPHATE EXCHANGER SLC37A4"/>
    <property type="match status" value="1"/>
</dbReference>
<accession>A0YBJ4</accession>
<evidence type="ECO:0000313" key="7">
    <source>
        <dbReference type="EMBL" id="EAW31924.1"/>
    </source>
</evidence>
<feature type="transmembrane region" description="Helical" evidence="5">
    <location>
        <begin position="243"/>
        <end position="261"/>
    </location>
</feature>
<keyword evidence="3 5" id="KW-1133">Transmembrane helix</keyword>
<organism evidence="7 8">
    <name type="scientific">marine gamma proteobacterium HTCC2143</name>
    <dbReference type="NCBI Taxonomy" id="247633"/>
    <lineage>
        <taxon>Bacteria</taxon>
        <taxon>Pseudomonadati</taxon>
        <taxon>Pseudomonadota</taxon>
        <taxon>Gammaproteobacteria</taxon>
        <taxon>Cellvibrionales</taxon>
        <taxon>Spongiibacteraceae</taxon>
        <taxon>BD1-7 clade</taxon>
    </lineage>
</organism>
<keyword evidence="8" id="KW-1185">Reference proteome</keyword>
<dbReference type="Proteomes" id="UP000004931">
    <property type="component" value="Unassembled WGS sequence"/>
</dbReference>
<evidence type="ECO:0000313" key="8">
    <source>
        <dbReference type="Proteomes" id="UP000004931"/>
    </source>
</evidence>
<feature type="transmembrane region" description="Helical" evidence="5">
    <location>
        <begin position="156"/>
        <end position="174"/>
    </location>
</feature>
<evidence type="ECO:0000256" key="4">
    <source>
        <dbReference type="ARBA" id="ARBA00023136"/>
    </source>
</evidence>
<protein>
    <submittedName>
        <fullName evidence="7">Major facilitator superfamily (MFS_1) transporter</fullName>
    </submittedName>
</protein>
<dbReference type="InterPro" id="IPR011701">
    <property type="entry name" value="MFS"/>
</dbReference>
<proteinExistence type="predicted"/>
<dbReference type="Gene3D" id="1.20.1250.20">
    <property type="entry name" value="MFS general substrate transporter like domains"/>
    <property type="match status" value="2"/>
</dbReference>
<name>A0YBJ4_9GAMM</name>
<dbReference type="InterPro" id="IPR051337">
    <property type="entry name" value="OPA_Antiporter"/>
</dbReference>
<evidence type="ECO:0000256" key="3">
    <source>
        <dbReference type="ARBA" id="ARBA00022989"/>
    </source>
</evidence>
<feature type="domain" description="Major facilitator superfamily (MFS) profile" evidence="6">
    <location>
        <begin position="8"/>
        <end position="428"/>
    </location>
</feature>
<feature type="transmembrane region" description="Helical" evidence="5">
    <location>
        <begin position="189"/>
        <end position="207"/>
    </location>
</feature>
<comment type="caution">
    <text evidence="7">The sequence shown here is derived from an EMBL/GenBank/DDBJ whole genome shotgun (WGS) entry which is preliminary data.</text>
</comment>
<evidence type="ECO:0000256" key="5">
    <source>
        <dbReference type="SAM" id="Phobius"/>
    </source>
</evidence>
<feature type="transmembrane region" description="Helical" evidence="5">
    <location>
        <begin position="86"/>
        <end position="104"/>
    </location>
</feature>
<feature type="transmembrane region" description="Helical" evidence="5">
    <location>
        <begin position="369"/>
        <end position="387"/>
    </location>
</feature>
<dbReference type="eggNOG" id="COG2271">
    <property type="taxonomic scope" value="Bacteria"/>
</dbReference>
<comment type="subcellular location">
    <subcellularLocation>
        <location evidence="1">Endomembrane system</location>
        <topology evidence="1">Multi-pass membrane protein</topology>
    </subcellularLocation>
</comment>
<feature type="transmembrane region" description="Helical" evidence="5">
    <location>
        <begin position="308"/>
        <end position="326"/>
    </location>
</feature>
<evidence type="ECO:0000256" key="1">
    <source>
        <dbReference type="ARBA" id="ARBA00004127"/>
    </source>
</evidence>
<dbReference type="PROSITE" id="PS50850">
    <property type="entry name" value="MFS"/>
    <property type="match status" value="1"/>
</dbReference>
<dbReference type="GO" id="GO:0016020">
    <property type="term" value="C:membrane"/>
    <property type="evidence" value="ECO:0007669"/>
    <property type="project" value="UniProtKB-ARBA"/>
</dbReference>
<gene>
    <name evidence="7" type="ORF">GP2143_05720</name>
</gene>
<dbReference type="Pfam" id="PF07690">
    <property type="entry name" value="MFS_1"/>
    <property type="match status" value="1"/>
</dbReference>
<dbReference type="GO" id="GO:0035435">
    <property type="term" value="P:phosphate ion transmembrane transport"/>
    <property type="evidence" value="ECO:0007669"/>
    <property type="project" value="TreeGrafter"/>
</dbReference>
<reference evidence="7 8" key="1">
    <citation type="journal article" date="2010" name="J. Bacteriol.">
        <title>Genome sequence of the oligotrophic marine Gammaproteobacterium HTCC2143, isolated from the Oregon Coast.</title>
        <authorList>
            <person name="Oh H.M."/>
            <person name="Kang I."/>
            <person name="Ferriera S."/>
            <person name="Giovannoni S.J."/>
            <person name="Cho J.C."/>
        </authorList>
    </citation>
    <scope>NUCLEOTIDE SEQUENCE [LARGE SCALE GENOMIC DNA]</scope>
    <source>
        <strain evidence="7 8">HTCC2143</strain>
    </source>
</reference>
<dbReference type="PANTHER" id="PTHR43826">
    <property type="entry name" value="GLUCOSE-6-PHOSPHATE EXCHANGER SLC37A4"/>
    <property type="match status" value="1"/>
</dbReference>
<dbReference type="InterPro" id="IPR036259">
    <property type="entry name" value="MFS_trans_sf"/>
</dbReference>
<dbReference type="STRING" id="247633.GP2143_05720"/>
<dbReference type="CDD" id="cd06174">
    <property type="entry name" value="MFS"/>
    <property type="match status" value="1"/>
</dbReference>
<feature type="transmembrane region" description="Helical" evidence="5">
    <location>
        <begin position="51"/>
        <end position="74"/>
    </location>
</feature>
<sequence length="430" mass="46735">MTDNGDEQLQTTTSTAARRYFELGVIVVAAGAIYPLLYLRQNFEVSILESFGITLTQLSQCYAMLGVIFVVTYLPSGWLTDRVSPRVLLTFSLATTGLLGLWFSTMPSFAMLQVIFAGWGITTGLTFWSAHIKAVTLLADSKEQGRFFGILDGGRGLFEALLATIAVAWFAYAIESQGDSTRQALLEVIYLYVAVLLTLAPVVYIALDDLKPDNEEQATGTHLKSDKSHFLTDLKSILKNPEIWLCATIIICGYQLFWATYSFSGYLQNTFGMTAVAVGSITVAKLWMRPIGAAAAGFAGDFFDRQHVLTILLVLASASLASIAFLPDIAGAFLVLGIVLLIGLLTYAVRGVFWSTLDSCNVPNRIKGLAIGVISLVGYSPDIYLPLLNSALLEAYPGRTGYAIYFVGLSVMGLFGALAAWQLGRRIRAR</sequence>
<dbReference type="GO" id="GO:0061513">
    <property type="term" value="F:glucose 6-phosphate:phosphate antiporter activity"/>
    <property type="evidence" value="ECO:0007669"/>
    <property type="project" value="TreeGrafter"/>
</dbReference>
<dbReference type="SUPFAM" id="SSF103473">
    <property type="entry name" value="MFS general substrate transporter"/>
    <property type="match status" value="1"/>
</dbReference>
<feature type="transmembrane region" description="Helical" evidence="5">
    <location>
        <begin position="402"/>
        <end position="421"/>
    </location>
</feature>